<organism evidence="1 2">
    <name type="scientific">Suillus placidus</name>
    <dbReference type="NCBI Taxonomy" id="48579"/>
    <lineage>
        <taxon>Eukaryota</taxon>
        <taxon>Fungi</taxon>
        <taxon>Dikarya</taxon>
        <taxon>Basidiomycota</taxon>
        <taxon>Agaricomycotina</taxon>
        <taxon>Agaricomycetes</taxon>
        <taxon>Agaricomycetidae</taxon>
        <taxon>Boletales</taxon>
        <taxon>Suillineae</taxon>
        <taxon>Suillaceae</taxon>
        <taxon>Suillus</taxon>
    </lineage>
</organism>
<protein>
    <submittedName>
        <fullName evidence="1">Uncharacterized protein</fullName>
    </submittedName>
</protein>
<proteinExistence type="predicted"/>
<reference evidence="1" key="1">
    <citation type="journal article" date="2020" name="New Phytol.">
        <title>Comparative genomics reveals dynamic genome evolution in host specialist ectomycorrhizal fungi.</title>
        <authorList>
            <person name="Lofgren L.A."/>
            <person name="Nguyen N.H."/>
            <person name="Vilgalys R."/>
            <person name="Ruytinx J."/>
            <person name="Liao H.L."/>
            <person name="Branco S."/>
            <person name="Kuo A."/>
            <person name="LaButti K."/>
            <person name="Lipzen A."/>
            <person name="Andreopoulos W."/>
            <person name="Pangilinan J."/>
            <person name="Riley R."/>
            <person name="Hundley H."/>
            <person name="Na H."/>
            <person name="Barry K."/>
            <person name="Grigoriev I.V."/>
            <person name="Stajich J.E."/>
            <person name="Kennedy P.G."/>
        </authorList>
    </citation>
    <scope>NUCLEOTIDE SEQUENCE</scope>
    <source>
        <strain evidence="1">DOB743</strain>
    </source>
</reference>
<dbReference type="EMBL" id="JABBWD010000032">
    <property type="protein sequence ID" value="KAG1775695.1"/>
    <property type="molecule type" value="Genomic_DNA"/>
</dbReference>
<dbReference type="OrthoDB" id="10536166at2759"/>
<evidence type="ECO:0000313" key="1">
    <source>
        <dbReference type="EMBL" id="KAG1775695.1"/>
    </source>
</evidence>
<dbReference type="AlphaFoldDB" id="A0A9P7D0H6"/>
<evidence type="ECO:0000313" key="2">
    <source>
        <dbReference type="Proteomes" id="UP000714275"/>
    </source>
</evidence>
<comment type="caution">
    <text evidence="1">The sequence shown here is derived from an EMBL/GenBank/DDBJ whole genome shotgun (WGS) entry which is preliminary data.</text>
</comment>
<dbReference type="Proteomes" id="UP000714275">
    <property type="component" value="Unassembled WGS sequence"/>
</dbReference>
<gene>
    <name evidence="1" type="ORF">EV702DRAFT_1116150</name>
</gene>
<name>A0A9P7D0H6_9AGAM</name>
<keyword evidence="2" id="KW-1185">Reference proteome</keyword>
<accession>A0A9P7D0H6</accession>
<sequence>MTELCRYLPNGLPQKIVLSIFILSCNVCAPTFGTNTIRTRAPGWSVDVNTISLVRLLTPSNPLSYQVLHHKAWH</sequence>